<evidence type="ECO:0000313" key="2">
    <source>
        <dbReference type="Proteomes" id="UP000632740"/>
    </source>
</evidence>
<dbReference type="SMART" id="SM00855">
    <property type="entry name" value="PGAM"/>
    <property type="match status" value="1"/>
</dbReference>
<dbReference type="EMBL" id="BONK01000010">
    <property type="protein sequence ID" value="GIG22195.1"/>
    <property type="molecule type" value="Genomic_DNA"/>
</dbReference>
<name>A0A919P3T7_9CELL</name>
<dbReference type="RefSeq" id="WP_203756449.1">
    <property type="nucleotide sequence ID" value="NZ_BONK01000010.1"/>
</dbReference>
<reference evidence="1" key="1">
    <citation type="submission" date="2021-01" db="EMBL/GenBank/DDBJ databases">
        <title>Whole genome shotgun sequence of Cellulomonas chitinilytica NBRC 110799.</title>
        <authorList>
            <person name="Komaki H."/>
            <person name="Tamura T."/>
        </authorList>
    </citation>
    <scope>NUCLEOTIDE SEQUENCE</scope>
    <source>
        <strain evidence="1">NBRC 110799</strain>
    </source>
</reference>
<dbReference type="Pfam" id="PF00300">
    <property type="entry name" value="His_Phos_1"/>
    <property type="match status" value="1"/>
</dbReference>
<evidence type="ECO:0000313" key="1">
    <source>
        <dbReference type="EMBL" id="GIG22195.1"/>
    </source>
</evidence>
<dbReference type="CDD" id="cd07067">
    <property type="entry name" value="HP_PGM_like"/>
    <property type="match status" value="1"/>
</dbReference>
<dbReference type="GO" id="GO:0016791">
    <property type="term" value="F:phosphatase activity"/>
    <property type="evidence" value="ECO:0007669"/>
    <property type="project" value="TreeGrafter"/>
</dbReference>
<proteinExistence type="predicted"/>
<dbReference type="SUPFAM" id="SSF53254">
    <property type="entry name" value="Phosphoglycerate mutase-like"/>
    <property type="match status" value="1"/>
</dbReference>
<dbReference type="AlphaFoldDB" id="A0A919P3T7"/>
<comment type="caution">
    <text evidence="1">The sequence shown here is derived from an EMBL/GenBank/DDBJ whole genome shotgun (WGS) entry which is preliminary data.</text>
</comment>
<gene>
    <name evidence="1" type="ORF">Cch01nite_29190</name>
</gene>
<dbReference type="InterPro" id="IPR029033">
    <property type="entry name" value="His_PPase_superfam"/>
</dbReference>
<organism evidence="1 2">
    <name type="scientific">Cellulomonas chitinilytica</name>
    <dbReference type="NCBI Taxonomy" id="398759"/>
    <lineage>
        <taxon>Bacteria</taxon>
        <taxon>Bacillati</taxon>
        <taxon>Actinomycetota</taxon>
        <taxon>Actinomycetes</taxon>
        <taxon>Micrococcales</taxon>
        <taxon>Cellulomonadaceae</taxon>
        <taxon>Cellulomonas</taxon>
    </lineage>
</organism>
<dbReference type="PANTHER" id="PTHR48100">
    <property type="entry name" value="BROAD-SPECIFICITY PHOSPHATASE YOR283W-RELATED"/>
    <property type="match status" value="1"/>
</dbReference>
<dbReference type="PANTHER" id="PTHR48100:SF51">
    <property type="entry name" value="PHOSPHOGLYCERATE MUTASE"/>
    <property type="match status" value="1"/>
</dbReference>
<dbReference type="GO" id="GO:0005737">
    <property type="term" value="C:cytoplasm"/>
    <property type="evidence" value="ECO:0007669"/>
    <property type="project" value="TreeGrafter"/>
</dbReference>
<dbReference type="Gene3D" id="3.40.50.1240">
    <property type="entry name" value="Phosphoglycerate mutase-like"/>
    <property type="match status" value="1"/>
</dbReference>
<sequence>MVATTIHLLRHGEVHNPEGVLYGRLPGYHLSERGHAMARMVADHLAGATDVTSATPGAPRDVVAVVASPLQRAQETAAPIAAAFGLAVGTDQRLIEAGNHFQGMTFGVGDGSLRHPNHWPYLRNPFRPSWGEPYRDQVDRMLAAVDTAREAARGHEAVLVSHQLPVWVTRLALEGRRLWHDPRRRQCSVASLTSLVFEDDRLVRISYTQPAAALLPGASTVAGA</sequence>
<accession>A0A919P3T7</accession>
<dbReference type="Proteomes" id="UP000632740">
    <property type="component" value="Unassembled WGS sequence"/>
</dbReference>
<keyword evidence="2" id="KW-1185">Reference proteome</keyword>
<dbReference type="InterPro" id="IPR050275">
    <property type="entry name" value="PGM_Phosphatase"/>
</dbReference>
<dbReference type="InterPro" id="IPR013078">
    <property type="entry name" value="His_Pase_superF_clade-1"/>
</dbReference>
<protein>
    <submittedName>
        <fullName evidence="1">Phosphoglycerate mutase</fullName>
    </submittedName>
</protein>